<dbReference type="GO" id="GO:0008270">
    <property type="term" value="F:zinc ion binding"/>
    <property type="evidence" value="ECO:0007669"/>
    <property type="project" value="UniProtKB-KW"/>
</dbReference>
<feature type="compositionally biased region" description="Polar residues" evidence="5">
    <location>
        <begin position="499"/>
        <end position="514"/>
    </location>
</feature>
<feature type="region of interest" description="Disordered" evidence="5">
    <location>
        <begin position="189"/>
        <end position="248"/>
    </location>
</feature>
<dbReference type="PANTHER" id="PTHR45931">
    <property type="entry name" value="SI:CH211-59O9.10"/>
    <property type="match status" value="1"/>
</dbReference>
<feature type="domain" description="RING-type" evidence="6">
    <location>
        <begin position="335"/>
        <end position="383"/>
    </location>
</feature>
<dbReference type="PROSITE" id="PS50089">
    <property type="entry name" value="ZF_RING_2"/>
    <property type="match status" value="1"/>
</dbReference>
<accession>A0A194XVP8</accession>
<evidence type="ECO:0000256" key="4">
    <source>
        <dbReference type="PROSITE-ProRule" id="PRU00175"/>
    </source>
</evidence>
<dbReference type="RefSeq" id="XP_018078434.1">
    <property type="nucleotide sequence ID" value="XM_018205093.1"/>
</dbReference>
<feature type="compositionally biased region" description="Low complexity" evidence="5">
    <location>
        <begin position="23"/>
        <end position="34"/>
    </location>
</feature>
<dbReference type="InterPro" id="IPR051834">
    <property type="entry name" value="RING_finger_E3_ligase"/>
</dbReference>
<keyword evidence="2 4" id="KW-0863">Zinc-finger</keyword>
<dbReference type="InterPro" id="IPR001841">
    <property type="entry name" value="Znf_RING"/>
</dbReference>
<dbReference type="GO" id="GO:0005634">
    <property type="term" value="C:nucleus"/>
    <property type="evidence" value="ECO:0007669"/>
    <property type="project" value="TreeGrafter"/>
</dbReference>
<dbReference type="SUPFAM" id="SSF57850">
    <property type="entry name" value="RING/U-box"/>
    <property type="match status" value="1"/>
</dbReference>
<name>A0A194XVP8_MOLSC</name>
<dbReference type="EMBL" id="KQ947404">
    <property type="protein sequence ID" value="KUJ24079.1"/>
    <property type="molecule type" value="Genomic_DNA"/>
</dbReference>
<protein>
    <recommendedName>
        <fullName evidence="6">RING-type domain-containing protein</fullName>
    </recommendedName>
</protein>
<feature type="region of interest" description="Disordered" evidence="5">
    <location>
        <begin position="465"/>
        <end position="671"/>
    </location>
</feature>
<dbReference type="Gene3D" id="3.30.40.10">
    <property type="entry name" value="Zinc/RING finger domain, C3HC4 (zinc finger)"/>
    <property type="match status" value="1"/>
</dbReference>
<feature type="compositionally biased region" description="Polar residues" evidence="5">
    <location>
        <begin position="35"/>
        <end position="63"/>
    </location>
</feature>
<dbReference type="Pfam" id="PF13639">
    <property type="entry name" value="zf-RING_2"/>
    <property type="match status" value="1"/>
</dbReference>
<keyword evidence="1" id="KW-0479">Metal-binding</keyword>
<keyword evidence="3" id="KW-0862">Zinc</keyword>
<dbReference type="OrthoDB" id="8062037at2759"/>
<evidence type="ECO:0000313" key="8">
    <source>
        <dbReference type="Proteomes" id="UP000070700"/>
    </source>
</evidence>
<feature type="region of interest" description="Disordered" evidence="5">
    <location>
        <begin position="19"/>
        <end position="119"/>
    </location>
</feature>
<dbReference type="Proteomes" id="UP000070700">
    <property type="component" value="Unassembled WGS sequence"/>
</dbReference>
<evidence type="ECO:0000256" key="3">
    <source>
        <dbReference type="ARBA" id="ARBA00022833"/>
    </source>
</evidence>
<dbReference type="GO" id="GO:0061630">
    <property type="term" value="F:ubiquitin protein ligase activity"/>
    <property type="evidence" value="ECO:0007669"/>
    <property type="project" value="TreeGrafter"/>
</dbReference>
<dbReference type="InParanoid" id="A0A194XVP8"/>
<evidence type="ECO:0000256" key="1">
    <source>
        <dbReference type="ARBA" id="ARBA00022723"/>
    </source>
</evidence>
<proteinExistence type="predicted"/>
<feature type="compositionally biased region" description="Low complexity" evidence="5">
    <location>
        <begin position="596"/>
        <end position="607"/>
    </location>
</feature>
<feature type="region of interest" description="Disordered" evidence="5">
    <location>
        <begin position="426"/>
        <end position="447"/>
    </location>
</feature>
<evidence type="ECO:0000256" key="2">
    <source>
        <dbReference type="ARBA" id="ARBA00022771"/>
    </source>
</evidence>
<evidence type="ECO:0000259" key="6">
    <source>
        <dbReference type="PROSITE" id="PS50089"/>
    </source>
</evidence>
<feature type="compositionally biased region" description="Basic and acidic residues" evidence="5">
    <location>
        <begin position="534"/>
        <end position="550"/>
    </location>
</feature>
<feature type="compositionally biased region" description="Low complexity" evidence="5">
    <location>
        <begin position="648"/>
        <end position="659"/>
    </location>
</feature>
<evidence type="ECO:0000256" key="5">
    <source>
        <dbReference type="SAM" id="MobiDB-lite"/>
    </source>
</evidence>
<evidence type="ECO:0000313" key="7">
    <source>
        <dbReference type="EMBL" id="KUJ24079.1"/>
    </source>
</evidence>
<sequence length="710" mass="77752">MDPMDFTMDDSSNVLAASAHRYQCQQPQAQPHSQTNAANFASQGPSQARDSQQYDPVHESSTWYHHHHHHHNNSNATSRPPYPAPGNLSPWASPHTDQPHNWSPFAEMDRSGRSQDYNSPDYRRPFIPWNESRGFDAFGHSAYIPPPVSGASNMSSDAALQARTTSLRGYGMDQQQPYLFSRDVPRATAIPQYNPMPSSTASSEPRPPQASGAASVSVETSAFQQPPSFTDLRPGMPRARSNISRHEDILEGSRRRRLATAWDSDDDEESAASYERMEVARRHAAETLFGAYDDERSVAAIRSAVAAAKRVPSKEALDSLEPVKVADLKDADRTCIICYNEFGVSNPEGEIENPIRLPKCKHVFGDKCIKKWFEDSDSCPYCRDKLPSESAARKSLGAYQSYRLAHREQMRLAAMAAQRQRYSSYASTDVPSVPGDSDSSSSATAQRAQADIEFMMARQAEYYYPSNRNANGDSPERRRQARGRHSGIRAPHYPGRPTSVGSARPSNPSFTHQPPRNFADYYAPQRRNVASETSMRETRDTRDREARTAAEARLASAVSPFRASWGQPSSEVSGSAGRTPAPRLATDASAPTEATSPPVAVGSGVSVRRQIDQSGSAAARLSLDSDSSDFMFEPSGESRNRQSLDQANNGENRGQGQNESSPGIPSFGALLEVSNNSATRFGSDASNDADDLARIGRMDAGIPPGWGAIN</sequence>
<keyword evidence="8" id="KW-1185">Reference proteome</keyword>
<organism evidence="7 8">
    <name type="scientific">Mollisia scopiformis</name>
    <name type="common">Conifer needle endophyte fungus</name>
    <name type="synonym">Phialocephala scopiformis</name>
    <dbReference type="NCBI Taxonomy" id="149040"/>
    <lineage>
        <taxon>Eukaryota</taxon>
        <taxon>Fungi</taxon>
        <taxon>Dikarya</taxon>
        <taxon>Ascomycota</taxon>
        <taxon>Pezizomycotina</taxon>
        <taxon>Leotiomycetes</taxon>
        <taxon>Helotiales</taxon>
        <taxon>Mollisiaceae</taxon>
        <taxon>Mollisia</taxon>
    </lineage>
</organism>
<dbReference type="SMART" id="SM00184">
    <property type="entry name" value="RING"/>
    <property type="match status" value="1"/>
</dbReference>
<dbReference type="AlphaFoldDB" id="A0A194XVP8"/>
<reference evidence="7 8" key="1">
    <citation type="submission" date="2015-10" db="EMBL/GenBank/DDBJ databases">
        <title>Full genome of DAOMC 229536 Phialocephala scopiformis, a fungal endophyte of spruce producing the potent anti-insectan compound rugulosin.</title>
        <authorList>
            <consortium name="DOE Joint Genome Institute"/>
            <person name="Walker A.K."/>
            <person name="Frasz S.L."/>
            <person name="Seifert K.A."/>
            <person name="Miller J.D."/>
            <person name="Mondo S.J."/>
            <person name="Labutti K."/>
            <person name="Lipzen A."/>
            <person name="Dockter R."/>
            <person name="Kennedy M."/>
            <person name="Grigoriev I.V."/>
            <person name="Spatafora J.W."/>
        </authorList>
    </citation>
    <scope>NUCLEOTIDE SEQUENCE [LARGE SCALE GENOMIC DNA]</scope>
    <source>
        <strain evidence="7 8">CBS 120377</strain>
    </source>
</reference>
<dbReference type="InterPro" id="IPR013083">
    <property type="entry name" value="Znf_RING/FYVE/PHD"/>
</dbReference>
<dbReference type="GO" id="GO:0006511">
    <property type="term" value="P:ubiquitin-dependent protein catabolic process"/>
    <property type="evidence" value="ECO:0007669"/>
    <property type="project" value="TreeGrafter"/>
</dbReference>
<gene>
    <name evidence="7" type="ORF">LY89DRAFT_11372</name>
</gene>
<dbReference type="KEGG" id="psco:LY89DRAFT_11372"/>
<feature type="compositionally biased region" description="Polar residues" evidence="5">
    <location>
        <begin position="212"/>
        <end position="228"/>
    </location>
</feature>
<dbReference type="GeneID" id="28814819"/>
<dbReference type="PANTHER" id="PTHR45931:SF3">
    <property type="entry name" value="RING ZINC FINGER-CONTAINING PROTEIN"/>
    <property type="match status" value="1"/>
</dbReference>
<feature type="compositionally biased region" description="Low complexity" evidence="5">
    <location>
        <begin position="614"/>
        <end position="629"/>
    </location>
</feature>